<evidence type="ECO:0000256" key="11">
    <source>
        <dbReference type="ARBA" id="ARBA00023136"/>
    </source>
</evidence>
<feature type="transmembrane region" description="Helical" evidence="16">
    <location>
        <begin position="359"/>
        <end position="377"/>
    </location>
</feature>
<dbReference type="AlphaFoldDB" id="A0A9P5XB65"/>
<evidence type="ECO:0000256" key="14">
    <source>
        <dbReference type="ARBA" id="ARBA00032575"/>
    </source>
</evidence>
<evidence type="ECO:0000256" key="12">
    <source>
        <dbReference type="ARBA" id="ARBA00031017"/>
    </source>
</evidence>
<evidence type="ECO:0000313" key="18">
    <source>
        <dbReference type="Proteomes" id="UP000807342"/>
    </source>
</evidence>
<dbReference type="PANTHER" id="PTHR12726:SF0">
    <property type="entry name" value="CERAMIDE GLUCOSYLTRANSFERASE"/>
    <property type="match status" value="1"/>
</dbReference>
<dbReference type="EC" id="2.4.1.80" evidence="5"/>
<comment type="pathway">
    <text evidence="2">Lipid metabolism; sphingolipid metabolism.</text>
</comment>
<dbReference type="Gene3D" id="3.90.550.10">
    <property type="entry name" value="Spore Coat Polysaccharide Biosynthesis Protein SpsA, Chain A"/>
    <property type="match status" value="1"/>
</dbReference>
<keyword evidence="9 16" id="KW-0812">Transmembrane</keyword>
<feature type="transmembrane region" description="Helical" evidence="16">
    <location>
        <begin position="398"/>
        <end position="418"/>
    </location>
</feature>
<dbReference type="GO" id="GO:0008120">
    <property type="term" value="F:ceramide glucosyltransferase activity"/>
    <property type="evidence" value="ECO:0007669"/>
    <property type="project" value="UniProtKB-EC"/>
</dbReference>
<organism evidence="17 18">
    <name type="scientific">Macrolepiota fuliginosa MF-IS2</name>
    <dbReference type="NCBI Taxonomy" id="1400762"/>
    <lineage>
        <taxon>Eukaryota</taxon>
        <taxon>Fungi</taxon>
        <taxon>Dikarya</taxon>
        <taxon>Basidiomycota</taxon>
        <taxon>Agaricomycotina</taxon>
        <taxon>Agaricomycetes</taxon>
        <taxon>Agaricomycetidae</taxon>
        <taxon>Agaricales</taxon>
        <taxon>Agaricineae</taxon>
        <taxon>Agaricaceae</taxon>
        <taxon>Macrolepiota</taxon>
    </lineage>
</organism>
<sequence>MLNGNDSSITPSFVLAVVGVIWYKVLWILGLLGCFVGRRRYRLRPRSPSASAPPHTVPGVSVLRPLKGLDTNLYENLESTFTQEYSNYELIFSVADKNDQALGVVRELIAKYPLVKAEIIVGEEVVGVNPKVNNLVRSFRKAAHDIVWVLDSNVMVDSGTLARSVDALIHPPTSKSKKKQKRIALVHHVPLAFVNEPQLGSRIEEAFLNTNHAKMYIAINTVALESCVVGKSNLYRRSDLEKLDGSLKPHPIPSPGAGGPAQSPTHTDRDRGLQVFGKFLAEDNMIASSLWHELDVRHELSCDVARNAIGNMTLSDYIWRRVRWIRVRKHMVLAATLLEPFTECVVLSLVASWSLHRLLGVPIWLTLLIHYPLWIMIDLDVNESLAGHPLPLSRMWQFLGAWALRELLALPIWCMAILGDEVVWRGETYRMMRNGEVEHATGGGCLSSLLRRKRGDHYERLDNPVEI</sequence>
<dbReference type="CDD" id="cd02520">
    <property type="entry name" value="Glucosylceramide_synthase"/>
    <property type="match status" value="1"/>
</dbReference>
<reference evidence="17" key="1">
    <citation type="submission" date="2020-11" db="EMBL/GenBank/DDBJ databases">
        <authorList>
            <consortium name="DOE Joint Genome Institute"/>
            <person name="Ahrendt S."/>
            <person name="Riley R."/>
            <person name="Andreopoulos W."/>
            <person name="Labutti K."/>
            <person name="Pangilinan J."/>
            <person name="Ruiz-Duenas F.J."/>
            <person name="Barrasa J.M."/>
            <person name="Sanchez-Garcia M."/>
            <person name="Camarero S."/>
            <person name="Miyauchi S."/>
            <person name="Serrano A."/>
            <person name="Linde D."/>
            <person name="Babiker R."/>
            <person name="Drula E."/>
            <person name="Ayuso-Fernandez I."/>
            <person name="Pacheco R."/>
            <person name="Padilla G."/>
            <person name="Ferreira P."/>
            <person name="Barriuso J."/>
            <person name="Kellner H."/>
            <person name="Castanera R."/>
            <person name="Alfaro M."/>
            <person name="Ramirez L."/>
            <person name="Pisabarro A.G."/>
            <person name="Kuo A."/>
            <person name="Tritt A."/>
            <person name="Lipzen A."/>
            <person name="He G."/>
            <person name="Yan M."/>
            <person name="Ng V."/>
            <person name="Cullen D."/>
            <person name="Martin F."/>
            <person name="Rosso M.-N."/>
            <person name="Henrissat B."/>
            <person name="Hibbett D."/>
            <person name="Martinez A.T."/>
            <person name="Grigoriev I.V."/>
        </authorList>
    </citation>
    <scope>NUCLEOTIDE SEQUENCE</scope>
    <source>
        <strain evidence="17">MF-IS2</strain>
    </source>
</reference>
<keyword evidence="18" id="KW-1185">Reference proteome</keyword>
<dbReference type="GO" id="GO:0006679">
    <property type="term" value="P:glucosylceramide biosynthetic process"/>
    <property type="evidence" value="ECO:0007669"/>
    <property type="project" value="TreeGrafter"/>
</dbReference>
<dbReference type="InterPro" id="IPR025993">
    <property type="entry name" value="Ceramide_glucosylTrfase"/>
</dbReference>
<comment type="pathway">
    <text evidence="3">Sphingolipid metabolism.</text>
</comment>
<feature type="region of interest" description="Disordered" evidence="15">
    <location>
        <begin position="245"/>
        <end position="267"/>
    </location>
</feature>
<dbReference type="EMBL" id="MU151185">
    <property type="protein sequence ID" value="KAF9447808.1"/>
    <property type="molecule type" value="Genomic_DNA"/>
</dbReference>
<protein>
    <recommendedName>
        <fullName evidence="6">Ceramide glucosyltransferase</fullName>
        <ecNumber evidence="5">2.4.1.80</ecNumber>
    </recommendedName>
    <alternativeName>
        <fullName evidence="13">Glucosylceramide synthase</fullName>
    </alternativeName>
    <alternativeName>
        <fullName evidence="14">UDP-glucose ceramide glucosyltransferase</fullName>
    </alternativeName>
    <alternativeName>
        <fullName evidence="12">UDP-glucose:N-acylsphingosine D-glucosyltransferase</fullName>
    </alternativeName>
</protein>
<proteinExistence type="inferred from homology"/>
<evidence type="ECO:0000256" key="8">
    <source>
        <dbReference type="ARBA" id="ARBA00022679"/>
    </source>
</evidence>
<comment type="subcellular location">
    <subcellularLocation>
        <location evidence="1">Membrane</location>
        <topology evidence="1">Multi-pass membrane protein</topology>
    </subcellularLocation>
</comment>
<dbReference type="SUPFAM" id="SSF53448">
    <property type="entry name" value="Nucleotide-diphospho-sugar transferases"/>
    <property type="match status" value="1"/>
</dbReference>
<dbReference type="InterPro" id="IPR029044">
    <property type="entry name" value="Nucleotide-diphossugar_trans"/>
</dbReference>
<dbReference type="OrthoDB" id="1483400at2759"/>
<evidence type="ECO:0000256" key="13">
    <source>
        <dbReference type="ARBA" id="ARBA00031543"/>
    </source>
</evidence>
<evidence type="ECO:0000256" key="9">
    <source>
        <dbReference type="ARBA" id="ARBA00022692"/>
    </source>
</evidence>
<evidence type="ECO:0000256" key="16">
    <source>
        <dbReference type="SAM" id="Phobius"/>
    </source>
</evidence>
<dbReference type="GO" id="GO:0016020">
    <property type="term" value="C:membrane"/>
    <property type="evidence" value="ECO:0007669"/>
    <property type="project" value="UniProtKB-SubCell"/>
</dbReference>
<accession>A0A9P5XB65</accession>
<keyword evidence="8" id="KW-0808">Transferase</keyword>
<keyword evidence="10 16" id="KW-1133">Transmembrane helix</keyword>
<comment type="caution">
    <text evidence="17">The sequence shown here is derived from an EMBL/GenBank/DDBJ whole genome shotgun (WGS) entry which is preliminary data.</text>
</comment>
<dbReference type="Pfam" id="PF13506">
    <property type="entry name" value="Glyco_transf_21"/>
    <property type="match status" value="1"/>
</dbReference>
<keyword evidence="7" id="KW-0328">Glycosyltransferase</keyword>
<evidence type="ECO:0000256" key="6">
    <source>
        <dbReference type="ARBA" id="ARBA00019988"/>
    </source>
</evidence>
<gene>
    <name evidence="17" type="ORF">P691DRAFT_775874</name>
</gene>
<evidence type="ECO:0000256" key="15">
    <source>
        <dbReference type="SAM" id="MobiDB-lite"/>
    </source>
</evidence>
<evidence type="ECO:0000313" key="17">
    <source>
        <dbReference type="EMBL" id="KAF9447808.1"/>
    </source>
</evidence>
<evidence type="ECO:0000256" key="1">
    <source>
        <dbReference type="ARBA" id="ARBA00004141"/>
    </source>
</evidence>
<dbReference type="PANTHER" id="PTHR12726">
    <property type="entry name" value="CERAMIDE GLUCOSYLTRANSFERASE"/>
    <property type="match status" value="1"/>
</dbReference>
<keyword evidence="11 16" id="KW-0472">Membrane</keyword>
<comment type="similarity">
    <text evidence="4">Belongs to the glycosyltransferase 2 family.</text>
</comment>
<evidence type="ECO:0000256" key="4">
    <source>
        <dbReference type="ARBA" id="ARBA00006739"/>
    </source>
</evidence>
<evidence type="ECO:0000256" key="10">
    <source>
        <dbReference type="ARBA" id="ARBA00022989"/>
    </source>
</evidence>
<dbReference type="Proteomes" id="UP000807342">
    <property type="component" value="Unassembled WGS sequence"/>
</dbReference>
<name>A0A9P5XB65_9AGAR</name>
<evidence type="ECO:0000256" key="3">
    <source>
        <dbReference type="ARBA" id="ARBA00004991"/>
    </source>
</evidence>
<evidence type="ECO:0000256" key="5">
    <source>
        <dbReference type="ARBA" id="ARBA00012699"/>
    </source>
</evidence>
<feature type="transmembrane region" description="Helical" evidence="16">
    <location>
        <begin position="12"/>
        <end position="36"/>
    </location>
</feature>
<evidence type="ECO:0000256" key="7">
    <source>
        <dbReference type="ARBA" id="ARBA00022676"/>
    </source>
</evidence>
<evidence type="ECO:0000256" key="2">
    <source>
        <dbReference type="ARBA" id="ARBA00004760"/>
    </source>
</evidence>